<name>A0A1G2INW4_9BACT</name>
<dbReference type="InterPro" id="IPR002052">
    <property type="entry name" value="DNA_methylase_N6_adenine_CS"/>
</dbReference>
<sequence>MIDKKQNGQFFTKNSDYILNSFSQFIKNKTAVDPFAGNKDLIEWAKRNGVEKIIGYDVDPKYIDNKAVFYNDSIINSKKYKFIITNPPYLHKNKAYKEIKEKYFSGKNVIFEDLYQASIFSILNCEEGIIVVPLNFLCAENSHRIRSLFFDKFEIIKLNIFSEQVFDDTTYNVISFYFKKKEKPASINKISATIFPGRENIDLILEKRFNWQFGGDFVNRVAKTRNQLGIYRLTENYLESGEYKIEMALQNIKDKINYPVSKTFKEKMEKNIIFLRAIDSKNGKKIQLEDIRNYDIVGLVGKNTSRNMAHLIFEKELPVSEQVELMNEFNRQLNRERNKYFSFFLTNFRDNNRKRISFDMAYKFLNYIYNEKIARQSVLL</sequence>
<dbReference type="Proteomes" id="UP000178632">
    <property type="component" value="Unassembled WGS sequence"/>
</dbReference>
<comment type="caution">
    <text evidence="2">The sequence shown here is derived from an EMBL/GenBank/DDBJ whole genome shotgun (WGS) entry which is preliminary data.</text>
</comment>
<dbReference type="PROSITE" id="PS00092">
    <property type="entry name" value="N6_MTASE"/>
    <property type="match status" value="1"/>
</dbReference>
<dbReference type="InterPro" id="IPR029063">
    <property type="entry name" value="SAM-dependent_MTases_sf"/>
</dbReference>
<proteinExistence type="predicted"/>
<protein>
    <recommendedName>
        <fullName evidence="1">Type II methyltransferase M.TaqI-like domain-containing protein</fullName>
    </recommendedName>
</protein>
<dbReference type="Pfam" id="PF07669">
    <property type="entry name" value="Eco57I"/>
    <property type="match status" value="1"/>
</dbReference>
<dbReference type="AlphaFoldDB" id="A0A1G2INW4"/>
<dbReference type="GO" id="GO:0032259">
    <property type="term" value="P:methylation"/>
    <property type="evidence" value="ECO:0007669"/>
    <property type="project" value="InterPro"/>
</dbReference>
<dbReference type="InterPro" id="IPR011639">
    <property type="entry name" value="MethylTrfase_TaqI-like_dom"/>
</dbReference>
<gene>
    <name evidence="2" type="ORF">A3G45_03470</name>
</gene>
<reference evidence="2 3" key="1">
    <citation type="journal article" date="2016" name="Nat. Commun.">
        <title>Thousands of microbial genomes shed light on interconnected biogeochemical processes in an aquifer system.</title>
        <authorList>
            <person name="Anantharaman K."/>
            <person name="Brown C.T."/>
            <person name="Hug L.A."/>
            <person name="Sharon I."/>
            <person name="Castelle C.J."/>
            <person name="Probst A.J."/>
            <person name="Thomas B.C."/>
            <person name="Singh A."/>
            <person name="Wilkins M.J."/>
            <person name="Karaoz U."/>
            <person name="Brodie E.L."/>
            <person name="Williams K.H."/>
            <person name="Hubbard S.S."/>
            <person name="Banfield J.F."/>
        </authorList>
    </citation>
    <scope>NUCLEOTIDE SEQUENCE [LARGE SCALE GENOMIC DNA]</scope>
</reference>
<dbReference type="GO" id="GO:0009007">
    <property type="term" value="F:site-specific DNA-methyltransferase (adenine-specific) activity"/>
    <property type="evidence" value="ECO:0007669"/>
    <property type="project" value="UniProtKB-EC"/>
</dbReference>
<dbReference type="EMBL" id="MHPE01000034">
    <property type="protein sequence ID" value="OGZ76455.1"/>
    <property type="molecule type" value="Genomic_DNA"/>
</dbReference>
<dbReference type="GO" id="GO:0006304">
    <property type="term" value="P:DNA modification"/>
    <property type="evidence" value="ECO:0007669"/>
    <property type="project" value="InterPro"/>
</dbReference>
<feature type="domain" description="Type II methyltransferase M.TaqI-like" evidence="1">
    <location>
        <begin position="21"/>
        <end position="166"/>
    </location>
</feature>
<evidence type="ECO:0000313" key="2">
    <source>
        <dbReference type="EMBL" id="OGZ76455.1"/>
    </source>
</evidence>
<evidence type="ECO:0000313" key="3">
    <source>
        <dbReference type="Proteomes" id="UP000178632"/>
    </source>
</evidence>
<evidence type="ECO:0000259" key="1">
    <source>
        <dbReference type="Pfam" id="PF07669"/>
    </source>
</evidence>
<accession>A0A1G2INW4</accession>
<dbReference type="Gene3D" id="3.40.50.150">
    <property type="entry name" value="Vaccinia Virus protein VP39"/>
    <property type="match status" value="1"/>
</dbReference>
<dbReference type="GO" id="GO:0003676">
    <property type="term" value="F:nucleic acid binding"/>
    <property type="evidence" value="ECO:0007669"/>
    <property type="project" value="InterPro"/>
</dbReference>
<dbReference type="SUPFAM" id="SSF53335">
    <property type="entry name" value="S-adenosyl-L-methionine-dependent methyltransferases"/>
    <property type="match status" value="1"/>
</dbReference>
<organism evidence="2 3">
    <name type="scientific">Candidatus Staskawiczbacteria bacterium RIFCSPLOWO2_12_FULL_37_15</name>
    <dbReference type="NCBI Taxonomy" id="1802218"/>
    <lineage>
        <taxon>Bacteria</taxon>
        <taxon>Candidatus Staskawicziibacteriota</taxon>
    </lineage>
</organism>